<protein>
    <submittedName>
        <fullName evidence="2">Uncharacterized protein</fullName>
    </submittedName>
</protein>
<comment type="caution">
    <text evidence="2">The sequence shown here is derived from an EMBL/GenBank/DDBJ whole genome shotgun (WGS) entry which is preliminary data.</text>
</comment>
<keyword evidence="3" id="KW-1185">Reference proteome</keyword>
<sequence>MDQIEQQIDELTKSMNENINELESRANNILPNLAQPDIQPQLSSFSFDQTIDISPDEEIDWDIFKEMIDTNPEEAVLDVINYIRCSLNKKTSAKRLIEKANRQYVDNSFQRVATQQTAKINQSIIKNHNDIKTEIEKIKMEIDDLKDTITHEFDEIKQMIADCRKTRDDAKNEDIYQTTYQSKGRMQSSSFSVLNQTKKQQLKQIQLLRPKRTINTTQRSFSATLTNTLQLHKPKKRLES</sequence>
<name>A0ABR2L6H7_9EUKA</name>
<dbReference type="EMBL" id="JAPFFF010000001">
    <property type="protein sequence ID" value="KAK8898942.1"/>
    <property type="molecule type" value="Genomic_DNA"/>
</dbReference>
<keyword evidence="1" id="KW-0175">Coiled coil</keyword>
<gene>
    <name evidence="2" type="ORF">M9Y10_001234</name>
</gene>
<accession>A0ABR2L6H7</accession>
<evidence type="ECO:0000256" key="1">
    <source>
        <dbReference type="SAM" id="Coils"/>
    </source>
</evidence>
<dbReference type="Proteomes" id="UP001470230">
    <property type="component" value="Unassembled WGS sequence"/>
</dbReference>
<proteinExistence type="predicted"/>
<feature type="coiled-coil region" evidence="1">
    <location>
        <begin position="128"/>
        <end position="173"/>
    </location>
</feature>
<evidence type="ECO:0000313" key="3">
    <source>
        <dbReference type="Proteomes" id="UP001470230"/>
    </source>
</evidence>
<reference evidence="2 3" key="1">
    <citation type="submission" date="2024-04" db="EMBL/GenBank/DDBJ databases">
        <title>Tritrichomonas musculus Genome.</title>
        <authorList>
            <person name="Alves-Ferreira E."/>
            <person name="Grigg M."/>
            <person name="Lorenzi H."/>
            <person name="Galac M."/>
        </authorList>
    </citation>
    <scope>NUCLEOTIDE SEQUENCE [LARGE SCALE GENOMIC DNA]</scope>
    <source>
        <strain evidence="2 3">EAF2021</strain>
    </source>
</reference>
<organism evidence="2 3">
    <name type="scientific">Tritrichomonas musculus</name>
    <dbReference type="NCBI Taxonomy" id="1915356"/>
    <lineage>
        <taxon>Eukaryota</taxon>
        <taxon>Metamonada</taxon>
        <taxon>Parabasalia</taxon>
        <taxon>Tritrichomonadida</taxon>
        <taxon>Tritrichomonadidae</taxon>
        <taxon>Tritrichomonas</taxon>
    </lineage>
</organism>
<evidence type="ECO:0000313" key="2">
    <source>
        <dbReference type="EMBL" id="KAK8898942.1"/>
    </source>
</evidence>